<evidence type="ECO:0000259" key="1">
    <source>
        <dbReference type="Pfam" id="PF13556"/>
    </source>
</evidence>
<gene>
    <name evidence="3" type="ORF">ACFQMH_31370</name>
</gene>
<dbReference type="PANTHER" id="PTHR33744">
    <property type="entry name" value="CARBOHYDRATE DIACID REGULATOR"/>
    <property type="match status" value="1"/>
</dbReference>
<keyword evidence="4" id="KW-1185">Reference proteome</keyword>
<dbReference type="Proteomes" id="UP001596409">
    <property type="component" value="Unassembled WGS sequence"/>
</dbReference>
<proteinExistence type="predicted"/>
<accession>A0ABW2E7Z7</accession>
<reference evidence="4" key="1">
    <citation type="journal article" date="2019" name="Int. J. Syst. Evol. Microbiol.">
        <title>The Global Catalogue of Microorganisms (GCM) 10K type strain sequencing project: providing services to taxonomists for standard genome sequencing and annotation.</title>
        <authorList>
            <consortium name="The Broad Institute Genomics Platform"/>
            <consortium name="The Broad Institute Genome Sequencing Center for Infectious Disease"/>
            <person name="Wu L."/>
            <person name="Ma J."/>
        </authorList>
    </citation>
    <scope>NUCLEOTIDE SEQUENCE [LARGE SCALE GENOMIC DNA]</scope>
    <source>
        <strain evidence="4">JCM 4855</strain>
    </source>
</reference>
<feature type="domain" description="PucR C-terminal helix-turn-helix" evidence="1">
    <location>
        <begin position="315"/>
        <end position="370"/>
    </location>
</feature>
<dbReference type="InterPro" id="IPR025736">
    <property type="entry name" value="PucR_C-HTH_dom"/>
</dbReference>
<evidence type="ECO:0000313" key="3">
    <source>
        <dbReference type="EMBL" id="MFC7016119.1"/>
    </source>
</evidence>
<name>A0ABW2E7Z7_9ACTN</name>
<comment type="caution">
    <text evidence="3">The sequence shown here is derived from an EMBL/GenBank/DDBJ whole genome shotgun (WGS) entry which is preliminary data.</text>
</comment>
<dbReference type="Pfam" id="PF13556">
    <property type="entry name" value="HTH_30"/>
    <property type="match status" value="1"/>
</dbReference>
<dbReference type="Pfam" id="PF14361">
    <property type="entry name" value="RsbRD_N"/>
    <property type="match status" value="1"/>
</dbReference>
<dbReference type="PANTHER" id="PTHR33744:SF1">
    <property type="entry name" value="DNA-BINDING TRANSCRIPTIONAL ACTIVATOR ADER"/>
    <property type="match status" value="1"/>
</dbReference>
<dbReference type="InterPro" id="IPR042070">
    <property type="entry name" value="PucR_C-HTH_sf"/>
</dbReference>
<protein>
    <submittedName>
        <fullName evidence="3">Helix-turn-helix domain-containing protein</fullName>
    </submittedName>
</protein>
<dbReference type="InterPro" id="IPR025751">
    <property type="entry name" value="RsbRD_N_dom"/>
</dbReference>
<organism evidence="3 4">
    <name type="scientific">Streptomyces viridiviolaceus</name>
    <dbReference type="NCBI Taxonomy" id="68282"/>
    <lineage>
        <taxon>Bacteria</taxon>
        <taxon>Bacillati</taxon>
        <taxon>Actinomycetota</taxon>
        <taxon>Actinomycetes</taxon>
        <taxon>Kitasatosporales</taxon>
        <taxon>Streptomycetaceae</taxon>
        <taxon>Streptomyces</taxon>
    </lineage>
</organism>
<feature type="domain" description="RsbT co-antagonist protein RsbRD N-terminal" evidence="2">
    <location>
        <begin position="18"/>
        <end position="154"/>
    </location>
</feature>
<evidence type="ECO:0000313" key="4">
    <source>
        <dbReference type="Proteomes" id="UP001596409"/>
    </source>
</evidence>
<sequence length="378" mass="41330">MNRALASLAQRLHEERHALVGSAVELIYRELNSYRSVPVEAVRSSLEKNIARAITTLRDGKVPEADTGDEAAFTTRERAEQGVPIEDIIRAYRISLRVIHDRFIEFANETPSSVEVVLRGSNLLWAVGDWFTARAAAEYQHRAIHDAVRRSLERAELLRAVLAGAADSDTSRGRVAAAGLDPAGQYAAVKALPREGVSPEQFCRAVELSGSVGARPALMAQFGGVCVGLAPRRPQVADLGFVAVGPHVSLPRIPESVAVADRIFSLTNRPFQGVFGVEEMSWRLAVEAEPWVSGHLRSKYVEPLAQDGEFGALVLESVRTYLACDRSIKHAAAALVVHQNTLRYRLARFEEATGTSLAETDVIIEVSWALQQVPPPHH</sequence>
<dbReference type="EMBL" id="JBHSYM010000073">
    <property type="protein sequence ID" value="MFC7016119.1"/>
    <property type="molecule type" value="Genomic_DNA"/>
</dbReference>
<dbReference type="Gene3D" id="1.10.10.2840">
    <property type="entry name" value="PucR C-terminal helix-turn-helix domain"/>
    <property type="match status" value="1"/>
</dbReference>
<evidence type="ECO:0000259" key="2">
    <source>
        <dbReference type="Pfam" id="PF14361"/>
    </source>
</evidence>
<dbReference type="InterPro" id="IPR051448">
    <property type="entry name" value="CdaR-like_regulators"/>
</dbReference>
<dbReference type="RefSeq" id="WP_189878853.1">
    <property type="nucleotide sequence ID" value="NZ_BMWA01000030.1"/>
</dbReference>